<accession>A0A9X1W1E5</accession>
<organism evidence="6 7">
    <name type="scientific">Stutzerimonas marianensis</name>
    <dbReference type="NCBI Taxonomy" id="2929513"/>
    <lineage>
        <taxon>Bacteria</taxon>
        <taxon>Pseudomonadati</taxon>
        <taxon>Pseudomonadota</taxon>
        <taxon>Gammaproteobacteria</taxon>
        <taxon>Pseudomonadales</taxon>
        <taxon>Pseudomonadaceae</taxon>
        <taxon>Stutzerimonas</taxon>
    </lineage>
</organism>
<proteinExistence type="predicted"/>
<gene>
    <name evidence="6" type="ORF">MST27_03185</name>
</gene>
<dbReference type="Gene3D" id="2.60.120.10">
    <property type="entry name" value="Jelly Rolls"/>
    <property type="match status" value="1"/>
</dbReference>
<feature type="domain" description="HTH araC/xylS-type" evidence="5">
    <location>
        <begin position="150"/>
        <end position="248"/>
    </location>
</feature>
<dbReference type="GO" id="GO:0043565">
    <property type="term" value="F:sequence-specific DNA binding"/>
    <property type="evidence" value="ECO:0007669"/>
    <property type="project" value="InterPro"/>
</dbReference>
<name>A0A9X1W1E5_9GAMM</name>
<dbReference type="PANTHER" id="PTHR46796">
    <property type="entry name" value="HTH-TYPE TRANSCRIPTIONAL ACTIVATOR RHAS-RELATED"/>
    <property type="match status" value="1"/>
</dbReference>
<dbReference type="InterPro" id="IPR014710">
    <property type="entry name" value="RmlC-like_jellyroll"/>
</dbReference>
<keyword evidence="1" id="KW-0805">Transcription regulation</keyword>
<evidence type="ECO:0000256" key="3">
    <source>
        <dbReference type="ARBA" id="ARBA00023163"/>
    </source>
</evidence>
<dbReference type="GO" id="GO:0003700">
    <property type="term" value="F:DNA-binding transcription factor activity"/>
    <property type="evidence" value="ECO:0007669"/>
    <property type="project" value="InterPro"/>
</dbReference>
<dbReference type="PROSITE" id="PS01124">
    <property type="entry name" value="HTH_ARAC_FAMILY_2"/>
    <property type="match status" value="1"/>
</dbReference>
<dbReference type="Pfam" id="PF12833">
    <property type="entry name" value="HTH_18"/>
    <property type="match status" value="1"/>
</dbReference>
<dbReference type="InterPro" id="IPR011051">
    <property type="entry name" value="RmlC_Cupin_sf"/>
</dbReference>
<dbReference type="SMART" id="SM00342">
    <property type="entry name" value="HTH_ARAC"/>
    <property type="match status" value="1"/>
</dbReference>
<keyword evidence="3" id="KW-0804">Transcription</keyword>
<comment type="function">
    <text evidence="4">Regulatory protein of the TOL plasmid xyl operons. XylS activates the xylXYZLTEGFJQKIH operon required for the degradation of toluene, m-xylene and p-xylene.</text>
</comment>
<dbReference type="InterPro" id="IPR050204">
    <property type="entry name" value="AraC_XylS_family_regulators"/>
</dbReference>
<evidence type="ECO:0000256" key="1">
    <source>
        <dbReference type="ARBA" id="ARBA00023015"/>
    </source>
</evidence>
<keyword evidence="2" id="KW-0238">DNA-binding</keyword>
<keyword evidence="7" id="KW-1185">Reference proteome</keyword>
<evidence type="ECO:0000256" key="2">
    <source>
        <dbReference type="ARBA" id="ARBA00023125"/>
    </source>
</evidence>
<dbReference type="EMBL" id="JALGRD010000002">
    <property type="protein sequence ID" value="MCJ0972375.1"/>
    <property type="molecule type" value="Genomic_DNA"/>
</dbReference>
<sequence>MPPILSLRHYNHDQIIHSHEHVQLVFGLRGQLDFEVAGQGSRIQQQLLAVVPGDTRHACGSSQGSHCLVVDITDRAWLQQRLGHHADAAQRLLDRPGAVRLSPMQSQLVGWLAASPINDPIISEQGAALLLVSLASGCEPAGQERPFALAALQAYIDRHLSHPLQVRDLATIAGLSVQRFHARFVSETGMTPQEFVRLRRLQQGHALLVGTQLPVGEVAARVGYASQSAFTAALGRQYGLTPRAIRREARDNSRA</sequence>
<evidence type="ECO:0000313" key="6">
    <source>
        <dbReference type="EMBL" id="MCJ0972375.1"/>
    </source>
</evidence>
<evidence type="ECO:0000259" key="5">
    <source>
        <dbReference type="PROSITE" id="PS01124"/>
    </source>
</evidence>
<evidence type="ECO:0000256" key="4">
    <source>
        <dbReference type="ARBA" id="ARBA00037345"/>
    </source>
</evidence>
<dbReference type="AlphaFoldDB" id="A0A9X1W1E5"/>
<dbReference type="InterPro" id="IPR018060">
    <property type="entry name" value="HTH_AraC"/>
</dbReference>
<protein>
    <submittedName>
        <fullName evidence="6">AraC family transcriptional regulator</fullName>
    </submittedName>
</protein>
<comment type="caution">
    <text evidence="6">The sequence shown here is derived from an EMBL/GenBank/DDBJ whole genome shotgun (WGS) entry which is preliminary data.</text>
</comment>
<dbReference type="SUPFAM" id="SSF46689">
    <property type="entry name" value="Homeodomain-like"/>
    <property type="match status" value="2"/>
</dbReference>
<evidence type="ECO:0000313" key="7">
    <source>
        <dbReference type="Proteomes" id="UP001139682"/>
    </source>
</evidence>
<dbReference type="Proteomes" id="UP001139682">
    <property type="component" value="Unassembled WGS sequence"/>
</dbReference>
<dbReference type="RefSeq" id="WP_243604572.1">
    <property type="nucleotide sequence ID" value="NZ_JALGRD010000002.1"/>
</dbReference>
<dbReference type="PANTHER" id="PTHR46796:SF10">
    <property type="entry name" value="TRANSCRIPTIONAL ACTIVATOR FEAR"/>
    <property type="match status" value="1"/>
</dbReference>
<reference evidence="6" key="1">
    <citation type="submission" date="2022-03" db="EMBL/GenBank/DDBJ databases">
        <title>Pseudomonas marianensis sp. nov., a marine bacterium isolated from deep-sea sediments of the Mariana Trench.</title>
        <authorList>
            <person name="Wei Y."/>
        </authorList>
    </citation>
    <scope>NUCLEOTIDE SEQUENCE</scope>
    <source>
        <strain evidence="6">PS1</strain>
    </source>
</reference>
<dbReference type="InterPro" id="IPR009057">
    <property type="entry name" value="Homeodomain-like_sf"/>
</dbReference>
<dbReference type="SUPFAM" id="SSF51182">
    <property type="entry name" value="RmlC-like cupins"/>
    <property type="match status" value="1"/>
</dbReference>
<dbReference type="Gene3D" id="1.10.10.60">
    <property type="entry name" value="Homeodomain-like"/>
    <property type="match status" value="1"/>
</dbReference>